<dbReference type="Pfam" id="PF02954">
    <property type="entry name" value="HTH_8"/>
    <property type="match status" value="1"/>
</dbReference>
<dbReference type="FunFam" id="3.40.50.300:FF:000006">
    <property type="entry name" value="DNA-binding transcriptional regulator NtrC"/>
    <property type="match status" value="1"/>
</dbReference>
<dbReference type="Pfam" id="PF25601">
    <property type="entry name" value="AAA_lid_14"/>
    <property type="match status" value="1"/>
</dbReference>
<dbReference type="InterPro" id="IPR058031">
    <property type="entry name" value="AAA_lid_NorR"/>
</dbReference>
<feature type="region of interest" description="Disordered" evidence="6">
    <location>
        <begin position="1"/>
        <end position="25"/>
    </location>
</feature>
<dbReference type="InterPro" id="IPR009057">
    <property type="entry name" value="Homeodomain-like_sf"/>
</dbReference>
<dbReference type="OrthoDB" id="9761705at2"/>
<feature type="compositionally biased region" description="Low complexity" evidence="6">
    <location>
        <begin position="378"/>
        <end position="393"/>
    </location>
</feature>
<feature type="compositionally biased region" description="Polar residues" evidence="6">
    <location>
        <begin position="287"/>
        <end position="300"/>
    </location>
</feature>
<evidence type="ECO:0000256" key="2">
    <source>
        <dbReference type="ARBA" id="ARBA00022840"/>
    </source>
</evidence>
<protein>
    <submittedName>
        <fullName evidence="8">Sigma-54-dependent Fis family transcriptional regulator</fullName>
    </submittedName>
</protein>
<feature type="compositionally biased region" description="Low complexity" evidence="6">
    <location>
        <begin position="15"/>
        <end position="25"/>
    </location>
</feature>
<dbReference type="PROSITE" id="PS50045">
    <property type="entry name" value="SIGMA54_INTERACT_4"/>
    <property type="match status" value="1"/>
</dbReference>
<evidence type="ECO:0000256" key="4">
    <source>
        <dbReference type="ARBA" id="ARBA00023125"/>
    </source>
</evidence>
<dbReference type="PANTHER" id="PTHR32071:SF21">
    <property type="entry name" value="TRANSCRIPTIONAL REGULATORY PROTEIN FLGR"/>
    <property type="match status" value="1"/>
</dbReference>
<evidence type="ECO:0000256" key="6">
    <source>
        <dbReference type="SAM" id="MobiDB-lite"/>
    </source>
</evidence>
<keyword evidence="2" id="KW-0067">ATP-binding</keyword>
<keyword evidence="9" id="KW-1185">Reference proteome</keyword>
<keyword evidence="1" id="KW-0547">Nucleotide-binding</keyword>
<dbReference type="Gene3D" id="1.10.10.60">
    <property type="entry name" value="Homeodomain-like"/>
    <property type="match status" value="1"/>
</dbReference>
<keyword evidence="5" id="KW-0804">Transcription</keyword>
<keyword evidence="4" id="KW-0238">DNA-binding</keyword>
<dbReference type="Gene3D" id="3.40.50.300">
    <property type="entry name" value="P-loop containing nucleotide triphosphate hydrolases"/>
    <property type="match status" value="1"/>
</dbReference>
<dbReference type="AlphaFoldDB" id="A0A3M6R0C6"/>
<dbReference type="SUPFAM" id="SSF52540">
    <property type="entry name" value="P-loop containing nucleoside triphosphate hydrolases"/>
    <property type="match status" value="1"/>
</dbReference>
<dbReference type="GO" id="GO:0006355">
    <property type="term" value="P:regulation of DNA-templated transcription"/>
    <property type="evidence" value="ECO:0007669"/>
    <property type="project" value="InterPro"/>
</dbReference>
<evidence type="ECO:0000256" key="3">
    <source>
        <dbReference type="ARBA" id="ARBA00023015"/>
    </source>
</evidence>
<keyword evidence="3" id="KW-0805">Transcription regulation</keyword>
<accession>A0A3M6R0C6</accession>
<dbReference type="EMBL" id="RDQO01000001">
    <property type="protein sequence ID" value="RMX08698.1"/>
    <property type="molecule type" value="Genomic_DNA"/>
</dbReference>
<dbReference type="GO" id="GO:0005524">
    <property type="term" value="F:ATP binding"/>
    <property type="evidence" value="ECO:0007669"/>
    <property type="project" value="UniProtKB-KW"/>
</dbReference>
<sequence>MATSLPTWPLPAPASAPATTPEASAPTDAAVLPEWIFEDPASQALLKTLQQIAPSDAGVLIQGESGADKEQVARHLHALSPRRNGPFVTVNCGALSEGLINAELFGHESGAFTGAFGNLPGRFEDAHLGTLLLDEIDDLPLHMQSKLLRVLQDKSVTRLGASRRTPVDVRVLASSSRPLEQSVAARRFREDLYYLLGVVTLDVLPLRQRPGDILPLARHFIATYCQRLHYAPLELSAAAEQKLLAHNWPGNSRELENVIHRTLLLTQGLRIGADDLSIPATDEAPVTPSSADESQGQQAAVSHLALDDALESLCDLHAEGLEQLVQNALLRKVWQRNRFNQVHTARQLGISRSVVRARLNRLGLLGNGSPGAQDNVHDSASVGDVADADSGASLSLPSQDDQP</sequence>
<dbReference type="InterPro" id="IPR002197">
    <property type="entry name" value="HTH_Fis"/>
</dbReference>
<proteinExistence type="predicted"/>
<dbReference type="SMART" id="SM00382">
    <property type="entry name" value="AAA"/>
    <property type="match status" value="1"/>
</dbReference>
<feature type="region of interest" description="Disordered" evidence="6">
    <location>
        <begin position="280"/>
        <end position="300"/>
    </location>
</feature>
<dbReference type="RefSeq" id="WP_122226823.1">
    <property type="nucleotide sequence ID" value="NZ_RDQO01000001.1"/>
</dbReference>
<dbReference type="InterPro" id="IPR003593">
    <property type="entry name" value="AAA+_ATPase"/>
</dbReference>
<dbReference type="PANTHER" id="PTHR32071">
    <property type="entry name" value="TRANSCRIPTIONAL REGULATORY PROTEIN"/>
    <property type="match status" value="1"/>
</dbReference>
<dbReference type="InterPro" id="IPR027417">
    <property type="entry name" value="P-loop_NTPase"/>
</dbReference>
<dbReference type="Gene3D" id="1.10.8.60">
    <property type="match status" value="1"/>
</dbReference>
<feature type="region of interest" description="Disordered" evidence="6">
    <location>
        <begin position="366"/>
        <end position="403"/>
    </location>
</feature>
<evidence type="ECO:0000259" key="7">
    <source>
        <dbReference type="PROSITE" id="PS50045"/>
    </source>
</evidence>
<organism evidence="8 9">
    <name type="scientific">Corticibacter populi</name>
    <dbReference type="NCBI Taxonomy" id="1550736"/>
    <lineage>
        <taxon>Bacteria</taxon>
        <taxon>Pseudomonadati</taxon>
        <taxon>Pseudomonadota</taxon>
        <taxon>Betaproteobacteria</taxon>
        <taxon>Burkholderiales</taxon>
        <taxon>Comamonadaceae</taxon>
        <taxon>Corticibacter</taxon>
    </lineage>
</organism>
<dbReference type="Proteomes" id="UP000278006">
    <property type="component" value="Unassembled WGS sequence"/>
</dbReference>
<dbReference type="SUPFAM" id="SSF46689">
    <property type="entry name" value="Homeodomain-like"/>
    <property type="match status" value="1"/>
</dbReference>
<feature type="domain" description="Sigma-54 factor interaction" evidence="7">
    <location>
        <begin position="35"/>
        <end position="264"/>
    </location>
</feature>
<evidence type="ECO:0000256" key="1">
    <source>
        <dbReference type="ARBA" id="ARBA00022741"/>
    </source>
</evidence>
<reference evidence="8 9" key="1">
    <citation type="submission" date="2018-10" db="EMBL/GenBank/DDBJ databases">
        <title>Draft genome of Cortibacter populi DSM10536.</title>
        <authorList>
            <person name="Bernier A.-M."/>
            <person name="Bernard K."/>
        </authorList>
    </citation>
    <scope>NUCLEOTIDE SEQUENCE [LARGE SCALE GENOMIC DNA]</scope>
    <source>
        <strain evidence="8 9">DSM 105136</strain>
    </source>
</reference>
<dbReference type="Pfam" id="PF00158">
    <property type="entry name" value="Sigma54_activat"/>
    <property type="match status" value="1"/>
</dbReference>
<dbReference type="GO" id="GO:0043565">
    <property type="term" value="F:sequence-specific DNA binding"/>
    <property type="evidence" value="ECO:0007669"/>
    <property type="project" value="InterPro"/>
</dbReference>
<evidence type="ECO:0000313" key="9">
    <source>
        <dbReference type="Proteomes" id="UP000278006"/>
    </source>
</evidence>
<dbReference type="InterPro" id="IPR002078">
    <property type="entry name" value="Sigma_54_int"/>
</dbReference>
<evidence type="ECO:0000256" key="5">
    <source>
        <dbReference type="ARBA" id="ARBA00023163"/>
    </source>
</evidence>
<evidence type="ECO:0000313" key="8">
    <source>
        <dbReference type="EMBL" id="RMX08698.1"/>
    </source>
</evidence>
<name>A0A3M6R0C6_9BURK</name>
<dbReference type="CDD" id="cd00009">
    <property type="entry name" value="AAA"/>
    <property type="match status" value="1"/>
</dbReference>
<comment type="caution">
    <text evidence="8">The sequence shown here is derived from an EMBL/GenBank/DDBJ whole genome shotgun (WGS) entry which is preliminary data.</text>
</comment>
<gene>
    <name evidence="8" type="ORF">D8I35_06515</name>
</gene>